<dbReference type="AlphaFoldDB" id="A0A419ENC9"/>
<gene>
    <name evidence="1" type="ORF">C4532_19585</name>
</gene>
<accession>A0A419ENC9</accession>
<evidence type="ECO:0000313" key="1">
    <source>
        <dbReference type="EMBL" id="RJP64299.1"/>
    </source>
</evidence>
<dbReference type="InterPro" id="IPR025529">
    <property type="entry name" value="DUF4416"/>
</dbReference>
<organism evidence="1 2">
    <name type="scientific">Candidatus Abyssobacteria bacterium SURF_17</name>
    <dbReference type="NCBI Taxonomy" id="2093361"/>
    <lineage>
        <taxon>Bacteria</taxon>
        <taxon>Pseudomonadati</taxon>
        <taxon>Candidatus Hydrogenedentota</taxon>
        <taxon>Candidatus Abyssobacteria</taxon>
    </lineage>
</organism>
<proteinExistence type="predicted"/>
<dbReference type="Pfam" id="PF14385">
    <property type="entry name" value="DUF4416"/>
    <property type="match status" value="1"/>
</dbReference>
<reference evidence="1 2" key="1">
    <citation type="journal article" date="2017" name="ISME J.">
        <title>Energy and carbon metabolisms in a deep terrestrial subsurface fluid microbial community.</title>
        <authorList>
            <person name="Momper L."/>
            <person name="Jungbluth S.P."/>
            <person name="Lee M.D."/>
            <person name="Amend J.P."/>
        </authorList>
    </citation>
    <scope>NUCLEOTIDE SEQUENCE [LARGE SCALE GENOMIC DNA]</scope>
    <source>
        <strain evidence="1">SURF_17</strain>
    </source>
</reference>
<sequence length="182" mass="21038">MGQISTPRPVKLFAGMLAGRTDLFEMAQKEMTARFGAIDAASDVIPFDFTDYYTEEMGPNLLRKFVAFDRLVNPKELVAAKLFTNELEERISEQLGSVRRLVNLDPGYLSLSKLVLASTKDYSHRIYLGDGIFAEVTLHFSNRNFNPWPWTYPDYKTEAYRRFFESLRARYIESLKEQELSP</sequence>
<dbReference type="EMBL" id="QZKI01000142">
    <property type="protein sequence ID" value="RJP64299.1"/>
    <property type="molecule type" value="Genomic_DNA"/>
</dbReference>
<dbReference type="Proteomes" id="UP000285961">
    <property type="component" value="Unassembled WGS sequence"/>
</dbReference>
<evidence type="ECO:0000313" key="2">
    <source>
        <dbReference type="Proteomes" id="UP000285961"/>
    </source>
</evidence>
<comment type="caution">
    <text evidence="1">The sequence shown here is derived from an EMBL/GenBank/DDBJ whole genome shotgun (WGS) entry which is preliminary data.</text>
</comment>
<name>A0A419ENC9_9BACT</name>
<protein>
    <submittedName>
        <fullName evidence="1">DUF4416 family protein</fullName>
    </submittedName>
</protein>